<protein>
    <submittedName>
        <fullName evidence="2">Uncharacterized protein</fullName>
    </submittedName>
</protein>
<reference evidence="2 3" key="1">
    <citation type="submission" date="2016-04" db="EMBL/GenBank/DDBJ databases">
        <title>Genome sequence of Methanobrevibacter curvatus DSM 11111.</title>
        <authorList>
            <person name="Poehlein A."/>
            <person name="Seedorf H."/>
            <person name="Daniel R."/>
        </authorList>
    </citation>
    <scope>NUCLEOTIDE SEQUENCE [LARGE SCALE GENOMIC DNA]</scope>
    <source>
        <strain evidence="2 3">DSM 11111</strain>
    </source>
</reference>
<gene>
    <name evidence="2" type="ORF">MBCUR_18640</name>
</gene>
<dbReference type="RefSeq" id="WP_157077734.1">
    <property type="nucleotide sequence ID" value="NZ_LWMV01000221.1"/>
</dbReference>
<keyword evidence="3" id="KW-1185">Reference proteome</keyword>
<evidence type="ECO:0000256" key="1">
    <source>
        <dbReference type="SAM" id="Phobius"/>
    </source>
</evidence>
<organism evidence="2 3">
    <name type="scientific">Methanobrevibacter curvatus</name>
    <dbReference type="NCBI Taxonomy" id="49547"/>
    <lineage>
        <taxon>Archaea</taxon>
        <taxon>Methanobacteriati</taxon>
        <taxon>Methanobacteriota</taxon>
        <taxon>Methanomada group</taxon>
        <taxon>Methanobacteria</taxon>
        <taxon>Methanobacteriales</taxon>
        <taxon>Methanobacteriaceae</taxon>
        <taxon>Methanobrevibacter</taxon>
    </lineage>
</organism>
<keyword evidence="1" id="KW-1133">Transmembrane helix</keyword>
<dbReference type="PATRIC" id="fig|49547.3.peg.1969"/>
<keyword evidence="1" id="KW-0472">Membrane</keyword>
<sequence>MSNKISNQVIENHLPPKLLKSKDITRLINVLADFFGLSTYLVILSLNKSKKEWYRNVFGFRCSSYYKHELTILY</sequence>
<comment type="caution">
    <text evidence="2">The sequence shown here is derived from an EMBL/GenBank/DDBJ whole genome shotgun (WGS) entry which is preliminary data.</text>
</comment>
<feature type="transmembrane region" description="Helical" evidence="1">
    <location>
        <begin position="24"/>
        <end position="46"/>
    </location>
</feature>
<name>A0A166C063_9EURY</name>
<dbReference type="AlphaFoldDB" id="A0A166C063"/>
<keyword evidence="1" id="KW-0812">Transmembrane</keyword>
<dbReference type="EMBL" id="LWMV01000221">
    <property type="protein sequence ID" value="KZX10257.1"/>
    <property type="molecule type" value="Genomic_DNA"/>
</dbReference>
<proteinExistence type="predicted"/>
<dbReference type="Proteomes" id="UP000077245">
    <property type="component" value="Unassembled WGS sequence"/>
</dbReference>
<evidence type="ECO:0000313" key="2">
    <source>
        <dbReference type="EMBL" id="KZX10257.1"/>
    </source>
</evidence>
<accession>A0A166C063</accession>
<evidence type="ECO:0000313" key="3">
    <source>
        <dbReference type="Proteomes" id="UP000077245"/>
    </source>
</evidence>